<dbReference type="EnsemblBacteria" id="AAC07309">
    <property type="protein sequence ID" value="AAC07309"/>
    <property type="gene ID" value="aq_1328"/>
</dbReference>
<dbReference type="SUPFAM" id="SSF52540">
    <property type="entry name" value="P-loop containing nucleoside triphosphate hydrolases"/>
    <property type="match status" value="1"/>
</dbReference>
<evidence type="ECO:0000259" key="5">
    <source>
        <dbReference type="PROSITE" id="PS51192"/>
    </source>
</evidence>
<dbReference type="InterPro" id="IPR011545">
    <property type="entry name" value="DEAD/DEAH_box_helicase_dom"/>
</dbReference>
<dbReference type="OrthoDB" id="9807155at2"/>
<dbReference type="KEGG" id="aae:aq_1328"/>
<dbReference type="PROSITE" id="PS51192">
    <property type="entry name" value="HELICASE_ATP_BIND_1"/>
    <property type="match status" value="1"/>
</dbReference>
<dbReference type="GO" id="GO:0016787">
    <property type="term" value="F:hydrolase activity"/>
    <property type="evidence" value="ECO:0007669"/>
    <property type="project" value="UniProtKB-KW"/>
</dbReference>
<evidence type="ECO:0000256" key="4">
    <source>
        <dbReference type="ARBA" id="ARBA00022840"/>
    </source>
</evidence>
<dbReference type="GO" id="GO:0004386">
    <property type="term" value="F:helicase activity"/>
    <property type="evidence" value="ECO:0007669"/>
    <property type="project" value="UniProtKB-KW"/>
</dbReference>
<dbReference type="Proteomes" id="UP000000798">
    <property type="component" value="Chromosome"/>
</dbReference>
<evidence type="ECO:0000259" key="6">
    <source>
        <dbReference type="PROSITE" id="PS51194"/>
    </source>
</evidence>
<name>O67347_AQUAE</name>
<protein>
    <recommendedName>
        <fullName evidence="9">DEAD/DEAH box helicase</fullName>
    </recommendedName>
</protein>
<keyword evidence="3" id="KW-0347">Helicase</keyword>
<keyword evidence="4" id="KW-0067">ATP-binding</keyword>
<dbReference type="eggNOG" id="COG1204">
    <property type="taxonomic scope" value="Bacteria"/>
</dbReference>
<dbReference type="CDD" id="cd17921">
    <property type="entry name" value="DEXHc_Ski2"/>
    <property type="match status" value="1"/>
</dbReference>
<gene>
    <name evidence="7" type="ordered locus">aq_1328</name>
</gene>
<dbReference type="HOGENOM" id="CLU_372908_0_0_0"/>
<dbReference type="AlphaFoldDB" id="O67347"/>
<evidence type="ECO:0000313" key="7">
    <source>
        <dbReference type="EMBL" id="AAC07309.1"/>
    </source>
</evidence>
<dbReference type="PANTHER" id="PTHR47961">
    <property type="entry name" value="DNA POLYMERASE THETA, PUTATIVE (AFU_ORTHOLOGUE AFUA_1G05260)-RELATED"/>
    <property type="match status" value="1"/>
</dbReference>
<dbReference type="Pfam" id="PF00271">
    <property type="entry name" value="Helicase_C"/>
    <property type="match status" value="1"/>
</dbReference>
<feature type="domain" description="Helicase ATP-binding" evidence="5">
    <location>
        <begin position="57"/>
        <end position="214"/>
    </location>
</feature>
<proteinExistence type="predicted"/>
<dbReference type="SMART" id="SM00490">
    <property type="entry name" value="HELICc"/>
    <property type="match status" value="1"/>
</dbReference>
<evidence type="ECO:0000256" key="2">
    <source>
        <dbReference type="ARBA" id="ARBA00022801"/>
    </source>
</evidence>
<dbReference type="InterPro" id="IPR050474">
    <property type="entry name" value="Hel308_SKI2-like"/>
</dbReference>
<keyword evidence="1" id="KW-0547">Nucleotide-binding</keyword>
<dbReference type="GO" id="GO:0005524">
    <property type="term" value="F:ATP binding"/>
    <property type="evidence" value="ECO:0007669"/>
    <property type="project" value="UniProtKB-KW"/>
</dbReference>
<organism evidence="7 8">
    <name type="scientific">Aquifex aeolicus (strain VF5)</name>
    <dbReference type="NCBI Taxonomy" id="224324"/>
    <lineage>
        <taxon>Bacteria</taxon>
        <taxon>Pseudomonadati</taxon>
        <taxon>Aquificota</taxon>
        <taxon>Aquificia</taxon>
        <taxon>Aquificales</taxon>
        <taxon>Aquificaceae</taxon>
        <taxon>Aquifex</taxon>
    </lineage>
</organism>
<dbReference type="SMART" id="SM00487">
    <property type="entry name" value="DEXDc"/>
    <property type="match status" value="1"/>
</dbReference>
<evidence type="ECO:0008006" key="9">
    <source>
        <dbReference type="Google" id="ProtNLM"/>
    </source>
</evidence>
<dbReference type="Gene3D" id="3.40.50.300">
    <property type="entry name" value="P-loop containing nucleotide triphosphate hydrolases"/>
    <property type="match status" value="2"/>
</dbReference>
<sequence length="764" mass="88307">MKHFIVLEKSEFKINPPSGKLVYKKVSGRPKTEELIKGKEVDERIPYELLNPIQTLFYKEYEGGNALVSAPTSAGKSLTAFLFLRGKEGIKVFTAPTRSLVYEKASELRELFRKKVEVRTGEVFELYKEIKSEVVVATYESLALALRNRASWIEEARGVVIDEIHQLMGSRGWILEEIITFLLDGNYEILGLSATLPGAEQLAKWIKAELFIESRWRPVPLERKIIPLIKFEEFTKLPKGATQDEKIANKLLGALYTLKKPDEQVILFVHKKSVGWNVLEIANREKIGIMNETTPFEKEEREEVELAFHNADVPKEERDEIEKAFREGKLPVLVATSTLAYGVNLPADTVIISVRSFYDRERRQRKFFPDVLDILQMEGRAGRLGIKEKGYSYILPYGAKEENLAKALSEKLKEEFKPYLREVFLSEEKLKVLSLFILVGFLYEGENFRKFLERTYSLKELAYSPQIDEVYEWLKDKGYIEKGKLSDKALFCVRSGMPPINYEEFLRRKYLGLEEIVYIRPLLFTKKFDGLYDFVKKGDTFLEDDMYVREKLLTCGSECLKDNTHQFLFYVEGLTFKYKNVKNPPGEFSYLGTDVLHLIRTMIEIKKIGDLDLSLKDFLKIAHSVKYGLTTDYSSLGGLKGAGHIRANLLKKLLYYNNVKVPEIGSPTEELIQNLLSEFPSESSIQKALYEILMEERYKEERYSENAKREAKAVLNLLKRNKEGILVDDRILFATGLYLLGNKAIRMKKKEILEEILNYEEVEF</sequence>
<keyword evidence="2" id="KW-0378">Hydrolase</keyword>
<dbReference type="InterPro" id="IPR027417">
    <property type="entry name" value="P-loop_NTPase"/>
</dbReference>
<evidence type="ECO:0000256" key="1">
    <source>
        <dbReference type="ARBA" id="ARBA00022741"/>
    </source>
</evidence>
<dbReference type="PIR" id="H70414">
    <property type="entry name" value="H70414"/>
</dbReference>
<evidence type="ECO:0000256" key="3">
    <source>
        <dbReference type="ARBA" id="ARBA00022806"/>
    </source>
</evidence>
<dbReference type="EMBL" id="AE000657">
    <property type="protein sequence ID" value="AAC07309.1"/>
    <property type="molecule type" value="Genomic_DNA"/>
</dbReference>
<reference evidence="7 8" key="1">
    <citation type="journal article" date="1998" name="Nature">
        <title>The complete genome of the hyperthermophilic bacterium Aquifex aeolicus.</title>
        <authorList>
            <person name="Deckert G."/>
            <person name="Warren P.V."/>
            <person name="Gaasterland T."/>
            <person name="Young W.G."/>
            <person name="Lenox A.L."/>
            <person name="Graham D.E."/>
            <person name="Overbeek R."/>
            <person name="Snead M.A."/>
            <person name="Keller M."/>
            <person name="Aujay M."/>
            <person name="Huber R."/>
            <person name="Feldman R.A."/>
            <person name="Short J.M."/>
            <person name="Olson G.J."/>
            <person name="Swanson R.V."/>
        </authorList>
    </citation>
    <scope>NUCLEOTIDE SEQUENCE [LARGE SCALE GENOMIC DNA]</scope>
    <source>
        <strain evidence="7 8">VF5</strain>
    </source>
</reference>
<feature type="domain" description="Helicase C-terminal" evidence="6">
    <location>
        <begin position="250"/>
        <end position="431"/>
    </location>
</feature>
<dbReference type="InterPro" id="IPR001650">
    <property type="entry name" value="Helicase_C-like"/>
</dbReference>
<keyword evidence="8" id="KW-1185">Reference proteome</keyword>
<dbReference type="Pfam" id="PF00270">
    <property type="entry name" value="DEAD"/>
    <property type="match status" value="1"/>
</dbReference>
<dbReference type="PROSITE" id="PS51194">
    <property type="entry name" value="HELICASE_CTER"/>
    <property type="match status" value="1"/>
</dbReference>
<evidence type="ECO:0000313" key="8">
    <source>
        <dbReference type="Proteomes" id="UP000000798"/>
    </source>
</evidence>
<dbReference type="InParanoid" id="O67347"/>
<dbReference type="GO" id="GO:0003676">
    <property type="term" value="F:nucleic acid binding"/>
    <property type="evidence" value="ECO:0007669"/>
    <property type="project" value="InterPro"/>
</dbReference>
<dbReference type="RefSeq" id="WP_010880849.1">
    <property type="nucleotide sequence ID" value="NC_000918.1"/>
</dbReference>
<dbReference type="STRING" id="224324.aq_1328"/>
<dbReference type="PANTHER" id="PTHR47961:SF6">
    <property type="entry name" value="DNA-DIRECTED DNA POLYMERASE"/>
    <property type="match status" value="1"/>
</dbReference>
<dbReference type="InterPro" id="IPR014001">
    <property type="entry name" value="Helicase_ATP-bd"/>
</dbReference>
<accession>O67347</accession>